<dbReference type="PANTHER" id="PTHR19879:SF9">
    <property type="entry name" value="TRANSCRIPTION INITIATION FACTOR TFIID SUBUNIT 5"/>
    <property type="match status" value="1"/>
</dbReference>
<gene>
    <name evidence="3" type="ORF">OOU_Y34scaffold00535g6</name>
</gene>
<dbReference type="InterPro" id="IPR036322">
    <property type="entry name" value="WD40_repeat_dom_sf"/>
</dbReference>
<feature type="region of interest" description="Disordered" evidence="2">
    <location>
        <begin position="757"/>
        <end position="779"/>
    </location>
</feature>
<dbReference type="EMBL" id="JH793550">
    <property type="protein sequence ID" value="ELQ38509.1"/>
    <property type="molecule type" value="Genomic_DNA"/>
</dbReference>
<feature type="region of interest" description="Disordered" evidence="2">
    <location>
        <begin position="624"/>
        <end position="677"/>
    </location>
</feature>
<evidence type="ECO:0000256" key="1">
    <source>
        <dbReference type="PROSITE-ProRule" id="PRU00221"/>
    </source>
</evidence>
<dbReference type="SMART" id="SM00320">
    <property type="entry name" value="WD40"/>
    <property type="match status" value="3"/>
</dbReference>
<dbReference type="SUPFAM" id="SSF50978">
    <property type="entry name" value="WD40 repeat-like"/>
    <property type="match status" value="1"/>
</dbReference>
<dbReference type="Pfam" id="PF00400">
    <property type="entry name" value="WD40"/>
    <property type="match status" value="1"/>
</dbReference>
<dbReference type="AlphaFoldDB" id="A0AA97PL41"/>
<evidence type="ECO:0000256" key="2">
    <source>
        <dbReference type="SAM" id="MobiDB-lite"/>
    </source>
</evidence>
<evidence type="ECO:0000313" key="3">
    <source>
        <dbReference type="EMBL" id="ELQ38509.1"/>
    </source>
</evidence>
<dbReference type="InterPro" id="IPR015943">
    <property type="entry name" value="WD40/YVTN_repeat-like_dom_sf"/>
</dbReference>
<feature type="region of interest" description="Disordered" evidence="2">
    <location>
        <begin position="431"/>
        <end position="450"/>
    </location>
</feature>
<feature type="compositionally biased region" description="Basic and acidic residues" evidence="2">
    <location>
        <begin position="764"/>
        <end position="779"/>
    </location>
</feature>
<proteinExistence type="predicted"/>
<sequence length="779" mass="85254">MLWTSAPTLPSKLFPLLKIASSNWPTLRIFLTSRPSPEIRSEIRSLSGPNFRTFEDEISPDDTKSDIEQLLKTHRDAYAATNFSVHLVNCRPESDEVSDALYTFRAGNNVLTWIKSRRQGQTFAASSSADQDTWLLWGQTSAIAVGAKFVAIGKSSGMIRIFSATTYTVLFTLQHGEEVTVVSFNSVGDYLVTSRNTLARSWAMTELEECDMIWTRTLNHPCTQFSFDDQDQILATTSKYSLLIRRADGEDEDDDDCEVTLGFGDAANQDQDGPGITGPPTGPPTFSSFSLDGLLVALAHAGRISLWQIEGDEPADYAGTWERDAFPEDDPQEVEAMLFNPNPELEFVVATYRSKIRGEGELVWYDYSRMDLAEVRAVEAEPYALSATPDGQTLATGDRRGNIQIWDFESLTQLYTHSVVWEPAVLVRNHDGDDDTSTSGTSVALPQPTVVPNLGDPREITATALHPGISAAFVGKEDGGVRLYDLVGGRKIQDLVDLQSGRAITNLAFRNMDMLACGDSTGAVAVVVTLKARSIENDTVNIGKLQWLDPPPTEPNTAVPIVQLVFTNSGRGLVVSNRERTQIWILREDETMELTSSGASPADLCWRFTPCDDNQDQFQLVDKPKETVIHPKGNSGNDPRVGPGLGSQATGKPKRSNTDDSASSAQSKNGSSRVRRVLTDPDTGYVVVEYAGAKATTQLVIPERTSPALLCRDTSGRTRSACSFGVWNGKGPSTWARSCGSGRWTCATSRTGPNPCRAEALFHPPREVPRRERQHAGEG</sequence>
<name>A0AA97PL41_PYRO3</name>
<keyword evidence="1" id="KW-0853">WD repeat</keyword>
<dbReference type="Gene3D" id="2.130.10.10">
    <property type="entry name" value="YVTN repeat-like/Quinoprotein amine dehydrogenase"/>
    <property type="match status" value="3"/>
</dbReference>
<dbReference type="InterPro" id="IPR001680">
    <property type="entry name" value="WD40_rpt"/>
</dbReference>
<feature type="region of interest" description="Disordered" evidence="2">
    <location>
        <begin position="265"/>
        <end position="284"/>
    </location>
</feature>
<dbReference type="PANTHER" id="PTHR19879">
    <property type="entry name" value="TRANSCRIPTION INITIATION FACTOR TFIID"/>
    <property type="match status" value="1"/>
</dbReference>
<organism evidence="3">
    <name type="scientific">Pyricularia oryzae (strain Y34)</name>
    <name type="common">Rice blast fungus</name>
    <name type="synonym">Magnaporthe oryzae</name>
    <dbReference type="NCBI Taxonomy" id="1143189"/>
    <lineage>
        <taxon>Eukaryota</taxon>
        <taxon>Fungi</taxon>
        <taxon>Dikarya</taxon>
        <taxon>Ascomycota</taxon>
        <taxon>Pezizomycotina</taxon>
        <taxon>Sordariomycetes</taxon>
        <taxon>Sordariomycetidae</taxon>
        <taxon>Magnaporthales</taxon>
        <taxon>Pyriculariaceae</taxon>
        <taxon>Pyricularia</taxon>
    </lineage>
</organism>
<reference evidence="3" key="1">
    <citation type="journal article" date="2012" name="PLoS Genet.">
        <title>Comparative analysis of the genomes of two field isolates of the rice blast fungus Magnaporthe oryzae.</title>
        <authorList>
            <person name="Xue M."/>
            <person name="Yang J."/>
            <person name="Li Z."/>
            <person name="Hu S."/>
            <person name="Yao N."/>
            <person name="Dean R.A."/>
            <person name="Zhao W."/>
            <person name="Shen M."/>
            <person name="Zhang H."/>
            <person name="Li C."/>
            <person name="Liu L."/>
            <person name="Cao L."/>
            <person name="Xu X."/>
            <person name="Xing Y."/>
            <person name="Hsiang T."/>
            <person name="Zhang Z."/>
            <person name="Xu J.R."/>
            <person name="Peng Y.L."/>
        </authorList>
    </citation>
    <scope>NUCLEOTIDE SEQUENCE</scope>
    <source>
        <strain evidence="3">Y34</strain>
    </source>
</reference>
<feature type="repeat" description="WD" evidence="1">
    <location>
        <begin position="384"/>
        <end position="416"/>
    </location>
</feature>
<dbReference type="Proteomes" id="UP000011086">
    <property type="component" value="Unassembled WGS sequence"/>
</dbReference>
<protein>
    <recommendedName>
        <fullName evidence="4">WD40 repeat-like protein</fullName>
    </recommendedName>
</protein>
<dbReference type="PROSITE" id="PS50082">
    <property type="entry name" value="WD_REPEATS_2"/>
    <property type="match status" value="1"/>
</dbReference>
<feature type="compositionally biased region" description="Low complexity" evidence="2">
    <location>
        <begin position="661"/>
        <end position="672"/>
    </location>
</feature>
<evidence type="ECO:0008006" key="4">
    <source>
        <dbReference type="Google" id="ProtNLM"/>
    </source>
</evidence>
<accession>A0AA97PL41</accession>